<sequence length="579" mass="65964">MKNFLLFLFAACTLLSCKEKSETGSGDFGKMSDSLVNDYLAWRPQYGVYLGYHEYDGKMTDLSKASIDAELARLKMMDAKLSAIDSSTLSTRDFYDLQILQHGIKTEIFNMEELGIFTKNPMTYAGAIDANIYIKRAYAPIEDRLKAIIAMENQAPALYENAKANLLDTLAKPYVETAIQIARGSTAFLGGDLVTAIKDVKNDTLMSSFKAANKKAIDAINAYADYLEKEKLPKSHNRYAIGREKYQKMLTYNEGITLTPERILEIGLRELKKEQEIFNAAAKIIDPAKKPVEVYNDLQNEHPTAEKLLPDTRKTLESIRQYLIDKKIVTMPSEVRVKVEETPQYARETSTASMDSPGPFEKKSTEAYYYITPVNNKWTPKQQEDWLRQFNYFSNDVVTIHEAYPGHYTQFLHLNASSASRIEKIFASYAFVEGWAHYTEKMMLDDGFGNNGDAKHAAKYRLAQSGEALLRLCRLCVSVKTHCQGMTIDEGTKFFMDNWYQGDKPSRQEALRGTFDPGYLYYTIGKLQILKLRADYQKQEGANFSQQKFHDLILDNGMPPVRLLREVLLKDKSIWGDIL</sequence>
<dbReference type="AlphaFoldDB" id="A0A5R9L0L2"/>
<keyword evidence="2" id="KW-1185">Reference proteome</keyword>
<proteinExistence type="predicted"/>
<organism evidence="1 2">
    <name type="scientific">Dyadobacter luticola</name>
    <dbReference type="NCBI Taxonomy" id="1979387"/>
    <lineage>
        <taxon>Bacteria</taxon>
        <taxon>Pseudomonadati</taxon>
        <taxon>Bacteroidota</taxon>
        <taxon>Cytophagia</taxon>
        <taxon>Cytophagales</taxon>
        <taxon>Spirosomataceae</taxon>
        <taxon>Dyadobacter</taxon>
    </lineage>
</organism>
<dbReference type="OrthoDB" id="9760040at2"/>
<gene>
    <name evidence="1" type="ORF">FEN17_00160</name>
</gene>
<dbReference type="Pfam" id="PF05960">
    <property type="entry name" value="DUF885"/>
    <property type="match status" value="1"/>
</dbReference>
<dbReference type="PROSITE" id="PS51257">
    <property type="entry name" value="PROKAR_LIPOPROTEIN"/>
    <property type="match status" value="1"/>
</dbReference>
<dbReference type="InterPro" id="IPR010281">
    <property type="entry name" value="DUF885"/>
</dbReference>
<evidence type="ECO:0000313" key="2">
    <source>
        <dbReference type="Proteomes" id="UP000306402"/>
    </source>
</evidence>
<dbReference type="PANTHER" id="PTHR33361:SF15">
    <property type="entry name" value="DUF885 FAMILY LIPOPROTEIN"/>
    <property type="match status" value="1"/>
</dbReference>
<accession>A0A5R9L0L2</accession>
<protein>
    <submittedName>
        <fullName evidence="1">DUF885 domain-containing protein</fullName>
    </submittedName>
</protein>
<dbReference type="EMBL" id="VCEJ01000002">
    <property type="protein sequence ID" value="TLV02096.1"/>
    <property type="molecule type" value="Genomic_DNA"/>
</dbReference>
<evidence type="ECO:0000313" key="1">
    <source>
        <dbReference type="EMBL" id="TLV02096.1"/>
    </source>
</evidence>
<comment type="caution">
    <text evidence="1">The sequence shown here is derived from an EMBL/GenBank/DDBJ whole genome shotgun (WGS) entry which is preliminary data.</text>
</comment>
<dbReference type="RefSeq" id="WP_138363305.1">
    <property type="nucleotide sequence ID" value="NZ_VCEJ01000002.1"/>
</dbReference>
<dbReference type="PANTHER" id="PTHR33361">
    <property type="entry name" value="GLR0591 PROTEIN"/>
    <property type="match status" value="1"/>
</dbReference>
<reference evidence="1 2" key="1">
    <citation type="submission" date="2019-05" db="EMBL/GenBank/DDBJ databases">
        <authorList>
            <person name="Qu J.-H."/>
        </authorList>
    </citation>
    <scope>NUCLEOTIDE SEQUENCE [LARGE SCALE GENOMIC DNA]</scope>
    <source>
        <strain evidence="1 2">T17</strain>
    </source>
</reference>
<dbReference type="Proteomes" id="UP000306402">
    <property type="component" value="Unassembled WGS sequence"/>
</dbReference>
<name>A0A5R9L0L2_9BACT</name>